<sequence>MSSANSFDVEEPLISSVKPLTDATITIRVIKSFPYRNVKNIVFTAYDLTKKTAQELLADSIAHIKTTGAFRAFRNVDYNTLKIYTHAHGSKTVNLVVNFDHDEDWILDSTEKGNAKKLVDYGIGNETEISLFNKQDYLEFKANPEEKW</sequence>
<evidence type="ECO:0000313" key="2">
    <source>
        <dbReference type="EMBL" id="CUS24799.1"/>
    </source>
</evidence>
<dbReference type="OrthoDB" id="937at2759"/>
<dbReference type="PANTHER" id="PTHR18444:SF9">
    <property type="entry name" value="UPF0538 PROTEIN C2ORF76"/>
    <property type="match status" value="1"/>
</dbReference>
<evidence type="ECO:0000313" key="3">
    <source>
        <dbReference type="Proteomes" id="UP000236544"/>
    </source>
</evidence>
<accession>A0A0N7MMD5</accession>
<dbReference type="InterPro" id="IPR018794">
    <property type="entry name" value="UPF0538"/>
</dbReference>
<name>A0A0N7MMD5_9SACH</name>
<dbReference type="Proteomes" id="UP000236544">
    <property type="component" value="Unassembled WGS sequence"/>
</dbReference>
<dbReference type="AlphaFoldDB" id="A0A0N7MMD5"/>
<evidence type="ECO:0000256" key="1">
    <source>
        <dbReference type="ARBA" id="ARBA00007176"/>
    </source>
</evidence>
<gene>
    <name evidence="2" type="ORF">LAQU0_S20e00144g</name>
</gene>
<dbReference type="PANTHER" id="PTHR18444">
    <property type="entry name" value="UPF0538 FAMILY MEMBER"/>
    <property type="match status" value="1"/>
</dbReference>
<dbReference type="EMBL" id="LN890575">
    <property type="protein sequence ID" value="CUS24799.1"/>
    <property type="molecule type" value="Genomic_DNA"/>
</dbReference>
<dbReference type="Pfam" id="PF10209">
    <property type="entry name" value="DUF2340"/>
    <property type="match status" value="1"/>
</dbReference>
<reference evidence="3" key="1">
    <citation type="submission" date="2015-10" db="EMBL/GenBank/DDBJ databases">
        <authorList>
            <person name="Devillers H."/>
        </authorList>
    </citation>
    <scope>NUCLEOTIDE SEQUENCE [LARGE SCALE GENOMIC DNA]</scope>
</reference>
<organism evidence="2 3">
    <name type="scientific">Lachancea quebecensis</name>
    <dbReference type="NCBI Taxonomy" id="1654605"/>
    <lineage>
        <taxon>Eukaryota</taxon>
        <taxon>Fungi</taxon>
        <taxon>Dikarya</taxon>
        <taxon>Ascomycota</taxon>
        <taxon>Saccharomycotina</taxon>
        <taxon>Saccharomycetes</taxon>
        <taxon>Saccharomycetales</taxon>
        <taxon>Saccharomycetaceae</taxon>
        <taxon>Lachancea</taxon>
    </lineage>
</organism>
<proteinExistence type="inferred from homology"/>
<comment type="similarity">
    <text evidence="1">Belongs to the UPF0538 family.</text>
</comment>
<protein>
    <submittedName>
        <fullName evidence="2">LAQU0S20e00144g1_1</fullName>
    </submittedName>
</protein>
<keyword evidence="3" id="KW-1185">Reference proteome</keyword>